<protein>
    <submittedName>
        <fullName evidence="1">Uncharacterized protein</fullName>
    </submittedName>
</protein>
<feature type="non-terminal residue" evidence="1">
    <location>
        <position position="94"/>
    </location>
</feature>
<feature type="non-terminal residue" evidence="1">
    <location>
        <position position="1"/>
    </location>
</feature>
<reference evidence="2" key="1">
    <citation type="journal article" date="2019" name="Syst. Appl. Microbiol.">
        <title>Flavobacterium circumlabens sp. nov. and Flavobacterium cupreum sp. nov., two psychrotrophic species isolated from Antarctic environmental samples.</title>
        <authorList>
            <person name="Kralova S."/>
            <person name="Busse H.-J."/>
            <person name="Svec P."/>
            <person name="Maslanova I."/>
            <person name="Stankova E."/>
            <person name="Bartak M."/>
            <person name="Sedlacek I."/>
        </authorList>
    </citation>
    <scope>NUCLEOTIDE SEQUENCE [LARGE SCALE GENOMIC DNA]</scope>
    <source>
        <strain evidence="2">CCM 8825</strain>
    </source>
</reference>
<dbReference type="AlphaFoldDB" id="A0A433ZZF2"/>
<organism evidence="1 2">
    <name type="scientific">Flavobacterium cupreum</name>
    <dbReference type="NCBI Taxonomy" id="2133766"/>
    <lineage>
        <taxon>Bacteria</taxon>
        <taxon>Pseudomonadati</taxon>
        <taxon>Bacteroidota</taxon>
        <taxon>Flavobacteriia</taxon>
        <taxon>Flavobacteriales</taxon>
        <taxon>Flavobacteriaceae</taxon>
        <taxon>Flavobacterium</taxon>
    </lineage>
</organism>
<evidence type="ECO:0000313" key="2">
    <source>
        <dbReference type="Proteomes" id="UP000288102"/>
    </source>
</evidence>
<comment type="caution">
    <text evidence="1">The sequence shown here is derived from an EMBL/GenBank/DDBJ whole genome shotgun (WGS) entry which is preliminary data.</text>
</comment>
<proteinExistence type="predicted"/>
<name>A0A433ZZF2_9FLAO</name>
<evidence type="ECO:0000313" key="1">
    <source>
        <dbReference type="EMBL" id="RUT67509.1"/>
    </source>
</evidence>
<gene>
    <name evidence="1" type="ORF">D0817_26070</name>
</gene>
<dbReference type="Proteomes" id="UP000288102">
    <property type="component" value="Unassembled WGS sequence"/>
</dbReference>
<dbReference type="EMBL" id="QWDM01000249">
    <property type="protein sequence ID" value="RUT67509.1"/>
    <property type="molecule type" value="Genomic_DNA"/>
</dbReference>
<sequence length="94" mass="10894">YRFALGSGVPLNPSTCWSDDTKVDFAVDDKVVKDYQYYLSHVGTAKNMGSLLNLHMRLYYAWRFYSIRKKRNGDITEANRIRQASVGFKAESYK</sequence>
<keyword evidence="2" id="KW-1185">Reference proteome</keyword>
<accession>A0A433ZZF2</accession>